<evidence type="ECO:0000313" key="3">
    <source>
        <dbReference type="Proteomes" id="UP000295106"/>
    </source>
</evidence>
<proteinExistence type="predicted"/>
<dbReference type="AlphaFoldDB" id="A0A4R2MKQ3"/>
<keyword evidence="1" id="KW-0472">Membrane</keyword>
<keyword evidence="1" id="KW-0812">Transmembrane</keyword>
<feature type="transmembrane region" description="Helical" evidence="1">
    <location>
        <begin position="145"/>
        <end position="167"/>
    </location>
</feature>
<feature type="transmembrane region" description="Helical" evidence="1">
    <location>
        <begin position="12"/>
        <end position="33"/>
    </location>
</feature>
<dbReference type="Proteomes" id="UP000295106">
    <property type="component" value="Unassembled WGS sequence"/>
</dbReference>
<dbReference type="GeneID" id="99686975"/>
<protein>
    <submittedName>
        <fullName evidence="2">Uncharacterized protein</fullName>
    </submittedName>
</protein>
<gene>
    <name evidence="2" type="ORF">EV684_101246</name>
</gene>
<name>A0A4R2MKQ3_RUBGE</name>
<dbReference type="RefSeq" id="WP_132644383.1">
    <property type="nucleotide sequence ID" value="NZ_CP181386.1"/>
</dbReference>
<reference evidence="2 3" key="1">
    <citation type="submission" date="2019-03" db="EMBL/GenBank/DDBJ databases">
        <title>Genomic Encyclopedia of Type Strains, Phase IV (KMG-IV): sequencing the most valuable type-strain genomes for metagenomic binning, comparative biology and taxonomic classification.</title>
        <authorList>
            <person name="Goeker M."/>
        </authorList>
    </citation>
    <scope>NUCLEOTIDE SEQUENCE [LARGE SCALE GENOMIC DNA]</scope>
    <source>
        <strain evidence="2 3">DSM 1709</strain>
    </source>
</reference>
<comment type="caution">
    <text evidence="2">The sequence shown here is derived from an EMBL/GenBank/DDBJ whole genome shotgun (WGS) entry which is preliminary data.</text>
</comment>
<dbReference type="EMBL" id="SLXD01000001">
    <property type="protein sequence ID" value="TCP05374.1"/>
    <property type="molecule type" value="Genomic_DNA"/>
</dbReference>
<accession>A0A4R2MKQ3</accession>
<sequence>MDLYASEMRWLTRFGLGVSAVAGIGLVCVAAFGRPDETVSASLRAEKMRLATAPVLVKLPKATVYLELSDGAIPAYIKDFDQLQPPEVRARLESLSPGTVVTVQRPVPPSLWDGPFAIYGVRIGDEEILSREMVVAMKRAYWRRVARLVGCLGVLGLVLAATGRLWLLRSARQGPA</sequence>
<keyword evidence="1" id="KW-1133">Transmembrane helix</keyword>
<organism evidence="2 3">
    <name type="scientific">Rubrivivax gelatinosus</name>
    <name type="common">Rhodocyclus gelatinosus</name>
    <name type="synonym">Rhodopseudomonas gelatinosa</name>
    <dbReference type="NCBI Taxonomy" id="28068"/>
    <lineage>
        <taxon>Bacteria</taxon>
        <taxon>Pseudomonadati</taxon>
        <taxon>Pseudomonadota</taxon>
        <taxon>Betaproteobacteria</taxon>
        <taxon>Burkholderiales</taxon>
        <taxon>Sphaerotilaceae</taxon>
        <taxon>Rubrivivax</taxon>
    </lineage>
</organism>
<evidence type="ECO:0000256" key="1">
    <source>
        <dbReference type="SAM" id="Phobius"/>
    </source>
</evidence>
<evidence type="ECO:0000313" key="2">
    <source>
        <dbReference type="EMBL" id="TCP05374.1"/>
    </source>
</evidence>